<keyword evidence="5" id="KW-0926">Vacuole</keyword>
<keyword evidence="14" id="KW-0325">Glycoprotein</keyword>
<dbReference type="InterPro" id="IPR053976">
    <property type="entry name" value="PFF1_TM"/>
</dbReference>
<dbReference type="PANTHER" id="PTHR12147:SF58">
    <property type="entry name" value="VACUOLAR MEMBRANE PROTEASE"/>
    <property type="match status" value="1"/>
</dbReference>
<comment type="function">
    <text evidence="2">May be involved in vacuolar sorting and osmoregulation.</text>
</comment>
<evidence type="ECO:0000256" key="3">
    <source>
        <dbReference type="ARBA" id="ARBA00004128"/>
    </source>
</evidence>
<evidence type="ECO:0000259" key="19">
    <source>
        <dbReference type="Pfam" id="PF22250"/>
    </source>
</evidence>
<sequence>MARTRSLNPFLFFPTQVTILTVTILTVLFAVVIWVAETVPAAPSNKTPVAGVNLTEAWLDLEHVANGLYHPWGSRANEQVREYLLRKIEEIGERNGVERKTIYDANGTFVSETDGVKVLNVFASDGSNFTGADGWRNSPTTMYGESENILVYIRGEEDMEGDWWNSSAPYRGSSGVLVNAHFDSVPSGMGATDDGVGVVTVLQLISHFTAKGKQPKRGIVALLNNGEENGLYGAKSYVRHPLSQFPHTFLNLEGAGAGGRAILFRSTDAEVTSFYARSPYPSGNIISGDGFKRGFVRSGTDYTPFTEELGMRGLDVAFYKPRSRYHTNQDDVRNTNPDSVWHMLSSSLATMQALTSYDGKEFEGTPDKRGRLVTGTGSDAVWFDVFGLGFAVGKLNTLFALSVTLLVAGPIILIVLEVLIRKSDKWYPFAGKRYLRSSDDDEAVRLHGRRGFSRFLLAFVLSTAITVLLGYLLAKVNPLIVYSSEYAVLAMYGSAWFAVAWFILKGASSIRPTALQRMFILIWLYILSWVLLVFTTIGENNLHLGSGYFFVIYNASVLAALFISYLELFALPNVQKYVEHVLGAQGDTASSRPGSRSSRQLLDQSDNTNDDGEATERTSLLRGRTNRINQNTFTGLSRRRADRDEVPDDVDDPYLNKHYIDEQAWSSSLPQWTWLLQLLLLAPINIIIVGQILLLLTASINQTPADGNAVLPVYLLMAVLTILLFLPLMPFLHRITFHVPTFLFLIFVGKCKSILTFGTSLTVLGCLIYNLVAFPFSREARLKYYFVQQMDLNSGVNNVTLLGVDGFLQDVIEEFPSAAGQPLHCGEASASNRNGLAECKWHGLPPNVVPRNYNGLPSNSTYKDWLQFNVTKSGNTASFSLQGLNTKICRLYFDTKVSSVAVEEGSSDDRQPNVGDGGSNQVHLFSRTWDKTFNVNVTWEDTKAKGQTGRVSCLWSDANQPGTIPAFDEVRRFEPVWSAVTKQDDGLFEGWKVFSI</sequence>
<evidence type="ECO:0000256" key="13">
    <source>
        <dbReference type="ARBA" id="ARBA00023136"/>
    </source>
</evidence>
<evidence type="ECO:0000259" key="18">
    <source>
        <dbReference type="Pfam" id="PF04389"/>
    </source>
</evidence>
<keyword evidence="6 15" id="KW-0645">Protease</keyword>
<dbReference type="EMBL" id="JAXOVC010000001">
    <property type="protein sequence ID" value="KAK4507590.1"/>
    <property type="molecule type" value="Genomic_DNA"/>
</dbReference>
<evidence type="ECO:0000256" key="6">
    <source>
        <dbReference type="ARBA" id="ARBA00022670"/>
    </source>
</evidence>
<evidence type="ECO:0000256" key="15">
    <source>
        <dbReference type="RuleBase" id="RU361240"/>
    </source>
</evidence>
<organism evidence="21 22">
    <name type="scientific">Zasmidium cellare</name>
    <name type="common">Wine cellar mold</name>
    <name type="synonym">Racodium cellare</name>
    <dbReference type="NCBI Taxonomy" id="395010"/>
    <lineage>
        <taxon>Eukaryota</taxon>
        <taxon>Fungi</taxon>
        <taxon>Dikarya</taxon>
        <taxon>Ascomycota</taxon>
        <taxon>Pezizomycotina</taxon>
        <taxon>Dothideomycetes</taxon>
        <taxon>Dothideomycetidae</taxon>
        <taxon>Mycosphaerellales</taxon>
        <taxon>Mycosphaerellaceae</taxon>
        <taxon>Zasmidium</taxon>
    </lineage>
</organism>
<protein>
    <recommendedName>
        <fullName evidence="15">Peptide hydrolase</fullName>
        <ecNumber evidence="15">3.4.-.-</ecNumber>
    </recommendedName>
</protein>
<dbReference type="InterPro" id="IPR048024">
    <property type="entry name" value="Fxna-like_M28_dom"/>
</dbReference>
<evidence type="ECO:0000256" key="17">
    <source>
        <dbReference type="SAM" id="Phobius"/>
    </source>
</evidence>
<dbReference type="InterPro" id="IPR045175">
    <property type="entry name" value="M28_fam"/>
</dbReference>
<comment type="cofactor">
    <cofactor evidence="1">
        <name>Zn(2+)</name>
        <dbReference type="ChEBI" id="CHEBI:29105"/>
    </cofactor>
</comment>
<evidence type="ECO:0000256" key="12">
    <source>
        <dbReference type="ARBA" id="ARBA00023049"/>
    </source>
</evidence>
<feature type="transmembrane region" description="Helical" evidence="17">
    <location>
        <begin position="709"/>
        <end position="726"/>
    </location>
</feature>
<evidence type="ECO:0000256" key="7">
    <source>
        <dbReference type="ARBA" id="ARBA00022692"/>
    </source>
</evidence>
<feature type="transmembrane region" description="Helical" evidence="17">
    <location>
        <begin position="674"/>
        <end position="697"/>
    </location>
</feature>
<comment type="similarity">
    <text evidence="4 15">Belongs to the peptidase M28 family.</text>
</comment>
<dbReference type="CDD" id="cd03875">
    <property type="entry name" value="M28_Fxna_like"/>
    <property type="match status" value="1"/>
</dbReference>
<dbReference type="Gene3D" id="3.40.630.10">
    <property type="entry name" value="Zn peptidases"/>
    <property type="match status" value="1"/>
</dbReference>
<accession>A0ABR0F1M5</accession>
<feature type="domain" description="Vacuolar membrane protease transmembrane" evidence="20">
    <location>
        <begin position="454"/>
        <end position="739"/>
    </location>
</feature>
<keyword evidence="12" id="KW-0482">Metalloprotease</keyword>
<dbReference type="Pfam" id="PF22251">
    <property type="entry name" value="PFF1_TM"/>
    <property type="match status" value="1"/>
</dbReference>
<evidence type="ECO:0000256" key="10">
    <source>
        <dbReference type="ARBA" id="ARBA00022833"/>
    </source>
</evidence>
<proteinExistence type="inferred from homology"/>
<dbReference type="Pfam" id="PF04389">
    <property type="entry name" value="Peptidase_M28"/>
    <property type="match status" value="1"/>
</dbReference>
<evidence type="ECO:0000256" key="9">
    <source>
        <dbReference type="ARBA" id="ARBA00022801"/>
    </source>
</evidence>
<evidence type="ECO:0000313" key="22">
    <source>
        <dbReference type="Proteomes" id="UP001305779"/>
    </source>
</evidence>
<keyword evidence="10 15" id="KW-0862">Zinc</keyword>
<evidence type="ECO:0000313" key="21">
    <source>
        <dbReference type="EMBL" id="KAK4507590.1"/>
    </source>
</evidence>
<feature type="transmembrane region" description="Helical" evidence="17">
    <location>
        <begin position="455"/>
        <end position="474"/>
    </location>
</feature>
<dbReference type="EC" id="3.4.-.-" evidence="15"/>
<evidence type="ECO:0000256" key="1">
    <source>
        <dbReference type="ARBA" id="ARBA00001947"/>
    </source>
</evidence>
<evidence type="ECO:0000256" key="8">
    <source>
        <dbReference type="ARBA" id="ARBA00022723"/>
    </source>
</evidence>
<evidence type="ECO:0000256" key="11">
    <source>
        <dbReference type="ARBA" id="ARBA00022989"/>
    </source>
</evidence>
<dbReference type="SUPFAM" id="SSF53187">
    <property type="entry name" value="Zn-dependent exopeptidases"/>
    <property type="match status" value="1"/>
</dbReference>
<gene>
    <name evidence="21" type="ORF">PRZ48_001325</name>
</gene>
<dbReference type="PANTHER" id="PTHR12147">
    <property type="entry name" value="METALLOPEPTIDASE M28 FAMILY MEMBER"/>
    <property type="match status" value="1"/>
</dbReference>
<evidence type="ECO:0000256" key="2">
    <source>
        <dbReference type="ARBA" id="ARBA00003273"/>
    </source>
</evidence>
<keyword evidence="11 17" id="KW-1133">Transmembrane helix</keyword>
<feature type="domain" description="Vacuolar membrane protease C-terminal" evidence="19">
    <location>
        <begin position="782"/>
        <end position="988"/>
    </location>
</feature>
<keyword evidence="9 15" id="KW-0378">Hydrolase</keyword>
<keyword evidence="13 17" id="KW-0472">Membrane</keyword>
<evidence type="ECO:0000259" key="20">
    <source>
        <dbReference type="Pfam" id="PF22251"/>
    </source>
</evidence>
<feature type="transmembrane region" description="Helical" evidence="17">
    <location>
        <begin position="550"/>
        <end position="571"/>
    </location>
</feature>
<dbReference type="Pfam" id="PF22250">
    <property type="entry name" value="PFF1_C"/>
    <property type="match status" value="1"/>
</dbReference>
<evidence type="ECO:0000256" key="5">
    <source>
        <dbReference type="ARBA" id="ARBA00022554"/>
    </source>
</evidence>
<evidence type="ECO:0000256" key="14">
    <source>
        <dbReference type="ARBA" id="ARBA00023180"/>
    </source>
</evidence>
<feature type="domain" description="Peptidase M28" evidence="18">
    <location>
        <begin position="173"/>
        <end position="348"/>
    </location>
</feature>
<keyword evidence="22" id="KW-1185">Reference proteome</keyword>
<feature type="transmembrane region" description="Helical" evidence="17">
    <location>
        <begin position="519"/>
        <end position="538"/>
    </location>
</feature>
<feature type="transmembrane region" description="Helical" evidence="17">
    <location>
        <begin position="486"/>
        <end position="507"/>
    </location>
</feature>
<name>A0ABR0F1M5_ZASCE</name>
<dbReference type="Proteomes" id="UP001305779">
    <property type="component" value="Unassembled WGS sequence"/>
</dbReference>
<feature type="transmembrane region" description="Helical" evidence="17">
    <location>
        <begin position="754"/>
        <end position="776"/>
    </location>
</feature>
<feature type="transmembrane region" description="Helical" evidence="17">
    <location>
        <begin position="398"/>
        <end position="420"/>
    </location>
</feature>
<evidence type="ECO:0000256" key="16">
    <source>
        <dbReference type="SAM" id="MobiDB-lite"/>
    </source>
</evidence>
<feature type="transmembrane region" description="Helical" evidence="17">
    <location>
        <begin position="12"/>
        <end position="36"/>
    </location>
</feature>
<comment type="subcellular location">
    <subcellularLocation>
        <location evidence="3">Vacuole membrane</location>
        <topology evidence="3">Multi-pass membrane protein</topology>
    </subcellularLocation>
</comment>
<keyword evidence="8 15" id="KW-0479">Metal-binding</keyword>
<evidence type="ECO:0000256" key="4">
    <source>
        <dbReference type="ARBA" id="ARBA00010918"/>
    </source>
</evidence>
<feature type="region of interest" description="Disordered" evidence="16">
    <location>
        <begin position="586"/>
        <end position="621"/>
    </location>
</feature>
<keyword evidence="7 17" id="KW-0812">Transmembrane</keyword>
<comment type="caution">
    <text evidence="21">The sequence shown here is derived from an EMBL/GenBank/DDBJ whole genome shotgun (WGS) entry which is preliminary data.</text>
</comment>
<reference evidence="21 22" key="1">
    <citation type="journal article" date="2023" name="G3 (Bethesda)">
        <title>A chromosome-level genome assembly of Zasmidium syzygii isolated from banana leaves.</title>
        <authorList>
            <person name="van Westerhoven A.C."/>
            <person name="Mehrabi R."/>
            <person name="Talebi R."/>
            <person name="Steentjes M.B.F."/>
            <person name="Corcolon B."/>
            <person name="Chong P.A."/>
            <person name="Kema G.H.J."/>
            <person name="Seidl M.F."/>
        </authorList>
    </citation>
    <scope>NUCLEOTIDE SEQUENCE [LARGE SCALE GENOMIC DNA]</scope>
    <source>
        <strain evidence="21 22">P124</strain>
    </source>
</reference>
<feature type="compositionally biased region" description="Polar residues" evidence="16">
    <location>
        <begin position="587"/>
        <end position="607"/>
    </location>
</feature>
<dbReference type="InterPro" id="IPR007484">
    <property type="entry name" value="Peptidase_M28"/>
</dbReference>
<dbReference type="InterPro" id="IPR053975">
    <property type="entry name" value="PFF1_C"/>
</dbReference>